<evidence type="ECO:0000313" key="2">
    <source>
        <dbReference type="EMBL" id="PYI30243.1"/>
    </source>
</evidence>
<keyword evidence="3" id="KW-1185">Reference proteome</keyword>
<evidence type="ECO:0000313" key="3">
    <source>
        <dbReference type="Proteomes" id="UP000248817"/>
    </source>
</evidence>
<reference evidence="2 3" key="1">
    <citation type="submission" date="2018-02" db="EMBL/GenBank/DDBJ databases">
        <title>The genomes of Aspergillus section Nigri reveals drivers in fungal speciation.</title>
        <authorList>
            <consortium name="DOE Joint Genome Institute"/>
            <person name="Vesth T.C."/>
            <person name="Nybo J."/>
            <person name="Theobald S."/>
            <person name="Brandl J."/>
            <person name="Frisvad J.C."/>
            <person name="Nielsen K.F."/>
            <person name="Lyhne E.K."/>
            <person name="Kogle M.E."/>
            <person name="Kuo A."/>
            <person name="Riley R."/>
            <person name="Clum A."/>
            <person name="Nolan M."/>
            <person name="Lipzen A."/>
            <person name="Salamov A."/>
            <person name="Henrissat B."/>
            <person name="Wiebenga A."/>
            <person name="De vries R.P."/>
            <person name="Grigoriev I.V."/>
            <person name="Mortensen U.H."/>
            <person name="Andersen M.R."/>
            <person name="Baker S.E."/>
        </authorList>
    </citation>
    <scope>NUCLEOTIDE SEQUENCE [LARGE SCALE GENOMIC DNA]</scope>
    <source>
        <strain evidence="2 3">CBS 114.80</strain>
    </source>
</reference>
<accession>A0A2V5I834</accession>
<gene>
    <name evidence="2" type="ORF">BP00DRAFT_209580</name>
</gene>
<protein>
    <submittedName>
        <fullName evidence="2">Uncharacterized protein</fullName>
    </submittedName>
</protein>
<keyword evidence="1" id="KW-0472">Membrane</keyword>
<dbReference type="AlphaFoldDB" id="A0A2V5I834"/>
<keyword evidence="1" id="KW-1133">Transmembrane helix</keyword>
<keyword evidence="1" id="KW-0812">Transmembrane</keyword>
<organism evidence="2 3">
    <name type="scientific">Aspergillus indologenus CBS 114.80</name>
    <dbReference type="NCBI Taxonomy" id="1450541"/>
    <lineage>
        <taxon>Eukaryota</taxon>
        <taxon>Fungi</taxon>
        <taxon>Dikarya</taxon>
        <taxon>Ascomycota</taxon>
        <taxon>Pezizomycotina</taxon>
        <taxon>Eurotiomycetes</taxon>
        <taxon>Eurotiomycetidae</taxon>
        <taxon>Eurotiales</taxon>
        <taxon>Aspergillaceae</taxon>
        <taxon>Aspergillus</taxon>
        <taxon>Aspergillus subgen. Circumdati</taxon>
    </lineage>
</organism>
<proteinExistence type="predicted"/>
<sequence length="79" mass="8688">MAFCLKQISSLRSRFSAGPDVPCYRSAIPESTHHVYRIHLYSYTTIIIVLASINTWVRSLLNGAGWTQAAKAAVGDFTG</sequence>
<feature type="transmembrane region" description="Helical" evidence="1">
    <location>
        <begin position="40"/>
        <end position="57"/>
    </location>
</feature>
<name>A0A2V5I834_9EURO</name>
<dbReference type="Proteomes" id="UP000248817">
    <property type="component" value="Unassembled WGS sequence"/>
</dbReference>
<evidence type="ECO:0000256" key="1">
    <source>
        <dbReference type="SAM" id="Phobius"/>
    </source>
</evidence>
<dbReference type="EMBL" id="KZ825518">
    <property type="protein sequence ID" value="PYI30243.1"/>
    <property type="molecule type" value="Genomic_DNA"/>
</dbReference>